<dbReference type="Pfam" id="PF13527">
    <property type="entry name" value="Acetyltransf_9"/>
    <property type="match status" value="1"/>
</dbReference>
<dbReference type="AlphaFoldDB" id="A0A6B8WHY3"/>
<keyword evidence="3" id="KW-1185">Reference proteome</keyword>
<proteinExistence type="predicted"/>
<dbReference type="InterPro" id="IPR000182">
    <property type="entry name" value="GNAT_dom"/>
</dbReference>
<dbReference type="InterPro" id="IPR016181">
    <property type="entry name" value="Acyl_CoA_acyltransferase"/>
</dbReference>
<dbReference type="SUPFAM" id="SSF55729">
    <property type="entry name" value="Acyl-CoA N-acyltransferases (Nat)"/>
    <property type="match status" value="1"/>
</dbReference>
<protein>
    <submittedName>
        <fullName evidence="2">Acetyltransferase (GNAT) family protein</fullName>
    </submittedName>
</protein>
<accession>A0A6B8WHY3</accession>
<name>A0A6B8WHY3_9CORY</name>
<dbReference type="PROSITE" id="PS51186">
    <property type="entry name" value="GNAT"/>
    <property type="match status" value="1"/>
</dbReference>
<keyword evidence="2" id="KW-0808">Transferase</keyword>
<evidence type="ECO:0000313" key="2">
    <source>
        <dbReference type="EMBL" id="QGU06118.1"/>
    </source>
</evidence>
<dbReference type="GO" id="GO:0016747">
    <property type="term" value="F:acyltransferase activity, transferring groups other than amino-acyl groups"/>
    <property type="evidence" value="ECO:0007669"/>
    <property type="project" value="InterPro"/>
</dbReference>
<dbReference type="CDD" id="cd04301">
    <property type="entry name" value="NAT_SF"/>
    <property type="match status" value="1"/>
</dbReference>
<dbReference type="Gene3D" id="3.40.630.30">
    <property type="match status" value="1"/>
</dbReference>
<evidence type="ECO:0000313" key="3">
    <source>
        <dbReference type="Proteomes" id="UP000424462"/>
    </source>
</evidence>
<dbReference type="EMBL" id="CP046455">
    <property type="protein sequence ID" value="QGU06118.1"/>
    <property type="molecule type" value="Genomic_DNA"/>
</dbReference>
<dbReference type="Proteomes" id="UP000424462">
    <property type="component" value="Chromosome"/>
</dbReference>
<dbReference type="RefSeq" id="WP_156229723.1">
    <property type="nucleotide sequence ID" value="NZ_CP046455.1"/>
</dbReference>
<dbReference type="KEGG" id="cok:COCCU_00750"/>
<sequence>MEKLWIRREAEEDISSIHRLVARSYETARHSAHNAPQIVEGLRDADVLSLSLVAIQGFDVVGYIAASPVLISDGTGGWYGLGPVAVDPERQNAGIGGSLMGQALQELREGGAGGVVSLGDPDFYRRFGFEVIEGLAYRAAPAGELLAMNLCDSSVPQGSVSYHQAFGSPYQD</sequence>
<reference evidence="2 3" key="1">
    <citation type="submission" date="2019-11" db="EMBL/GenBank/DDBJ databases">
        <title>Complete genome sequence of Corynebacterium kalinowskii 1959, a novel Corynebacterium species isolated from soil of a small paddock in Vilsendorf, Germany.</title>
        <authorList>
            <person name="Schaffert L."/>
            <person name="Ruwe M."/>
            <person name="Milse J."/>
            <person name="Hanuschka K."/>
            <person name="Ortseifen V."/>
            <person name="Droste J."/>
            <person name="Brandt D."/>
            <person name="Schlueter L."/>
            <person name="Kutter Y."/>
            <person name="Vinke S."/>
            <person name="Viehoefer P."/>
            <person name="Jacob L."/>
            <person name="Luebke N.-C."/>
            <person name="Schulte-Berndt E."/>
            <person name="Hain C."/>
            <person name="Linder M."/>
            <person name="Schmidt P."/>
            <person name="Wollenschlaeger L."/>
            <person name="Luttermann T."/>
            <person name="Thieme E."/>
            <person name="Hassa J."/>
            <person name="Haak M."/>
            <person name="Wittchen M."/>
            <person name="Mentz A."/>
            <person name="Persicke M."/>
            <person name="Busche T."/>
            <person name="Ruckert C."/>
        </authorList>
    </citation>
    <scope>NUCLEOTIDE SEQUENCE [LARGE SCALE GENOMIC DNA]</scope>
    <source>
        <strain evidence="2 3">2039</strain>
    </source>
</reference>
<gene>
    <name evidence="2" type="ORF">COCCU_00750</name>
</gene>
<evidence type="ECO:0000259" key="1">
    <source>
        <dbReference type="PROSITE" id="PS51186"/>
    </source>
</evidence>
<organism evidence="2 3">
    <name type="scientific">Corynebacterium occultum</name>
    <dbReference type="NCBI Taxonomy" id="2675219"/>
    <lineage>
        <taxon>Bacteria</taxon>
        <taxon>Bacillati</taxon>
        <taxon>Actinomycetota</taxon>
        <taxon>Actinomycetes</taxon>
        <taxon>Mycobacteriales</taxon>
        <taxon>Corynebacteriaceae</taxon>
        <taxon>Corynebacterium</taxon>
    </lineage>
</organism>
<feature type="domain" description="N-acetyltransferase" evidence="1">
    <location>
        <begin position="4"/>
        <end position="151"/>
    </location>
</feature>